<name>A0ABN7ATJ6_9HEMI</name>
<accession>A0ABN7ATJ6</accession>
<evidence type="ECO:0000256" key="8">
    <source>
        <dbReference type="ARBA" id="ARBA00022842"/>
    </source>
</evidence>
<evidence type="ECO:0000313" key="16">
    <source>
        <dbReference type="Proteomes" id="UP001307889"/>
    </source>
</evidence>
<feature type="domain" description="Fructose-1-6-bisphosphatase class 1 C-terminal" evidence="14">
    <location>
        <begin position="208"/>
        <end position="332"/>
    </location>
</feature>
<evidence type="ECO:0000313" key="15">
    <source>
        <dbReference type="EMBL" id="BES95526.1"/>
    </source>
</evidence>
<organism evidence="15 16">
    <name type="scientific">Nesidiocoris tenuis</name>
    <dbReference type="NCBI Taxonomy" id="355587"/>
    <lineage>
        <taxon>Eukaryota</taxon>
        <taxon>Metazoa</taxon>
        <taxon>Ecdysozoa</taxon>
        <taxon>Arthropoda</taxon>
        <taxon>Hexapoda</taxon>
        <taxon>Insecta</taxon>
        <taxon>Pterygota</taxon>
        <taxon>Neoptera</taxon>
        <taxon>Paraneoptera</taxon>
        <taxon>Hemiptera</taxon>
        <taxon>Heteroptera</taxon>
        <taxon>Panheteroptera</taxon>
        <taxon>Cimicomorpha</taxon>
        <taxon>Miridae</taxon>
        <taxon>Dicyphina</taxon>
        <taxon>Nesidiocoris</taxon>
    </lineage>
</organism>
<evidence type="ECO:0000256" key="4">
    <source>
        <dbReference type="ARBA" id="ARBA00011881"/>
    </source>
</evidence>
<dbReference type="Pfam" id="PF18913">
    <property type="entry name" value="FBPase_C"/>
    <property type="match status" value="1"/>
</dbReference>
<evidence type="ECO:0000256" key="5">
    <source>
        <dbReference type="ARBA" id="ARBA00013093"/>
    </source>
</evidence>
<dbReference type="PRINTS" id="PR00115">
    <property type="entry name" value="F16BPHPHTASE"/>
</dbReference>
<keyword evidence="16" id="KW-1185">Reference proteome</keyword>
<dbReference type="PANTHER" id="PTHR11556:SF1">
    <property type="entry name" value="FRUCTOSE-BISPHOSPHATASE"/>
    <property type="match status" value="1"/>
</dbReference>
<dbReference type="EMBL" id="AP028914">
    <property type="protein sequence ID" value="BES95526.1"/>
    <property type="molecule type" value="Genomic_DNA"/>
</dbReference>
<keyword evidence="7 12" id="KW-0378">Hydrolase</keyword>
<comment type="catalytic activity">
    <reaction evidence="1">
        <text>beta-D-fructose 1,6-bisphosphate + H2O = beta-D-fructose 6-phosphate + phosphate</text>
        <dbReference type="Rhea" id="RHEA:11064"/>
        <dbReference type="ChEBI" id="CHEBI:15377"/>
        <dbReference type="ChEBI" id="CHEBI:32966"/>
        <dbReference type="ChEBI" id="CHEBI:43474"/>
        <dbReference type="ChEBI" id="CHEBI:57634"/>
        <dbReference type="EC" id="3.1.3.11"/>
    </reaction>
</comment>
<dbReference type="PIRSF" id="PIRSF000904">
    <property type="entry name" value="FBPtase_SBPase"/>
    <property type="match status" value="1"/>
</dbReference>
<comment type="subunit">
    <text evidence="4">Homotetramer.</text>
</comment>
<dbReference type="PANTHER" id="PTHR11556">
    <property type="entry name" value="FRUCTOSE-1,6-BISPHOSPHATASE-RELATED"/>
    <property type="match status" value="1"/>
</dbReference>
<dbReference type="InterPro" id="IPR033391">
    <property type="entry name" value="FBPase_N"/>
</dbReference>
<evidence type="ECO:0000256" key="1">
    <source>
        <dbReference type="ARBA" id="ARBA00001273"/>
    </source>
</evidence>
<dbReference type="InterPro" id="IPR000146">
    <property type="entry name" value="FBPase_class-1"/>
</dbReference>
<dbReference type="Gene3D" id="3.40.190.80">
    <property type="match status" value="1"/>
</dbReference>
<evidence type="ECO:0000256" key="3">
    <source>
        <dbReference type="ARBA" id="ARBA00010941"/>
    </source>
</evidence>
<proteinExistence type="inferred from homology"/>
<dbReference type="Proteomes" id="UP001307889">
    <property type="component" value="Chromosome 6"/>
</dbReference>
<keyword evidence="8" id="KW-0460">Magnesium</keyword>
<evidence type="ECO:0000256" key="10">
    <source>
        <dbReference type="ARBA" id="ARBA00024331"/>
    </source>
</evidence>
<evidence type="ECO:0000256" key="7">
    <source>
        <dbReference type="ARBA" id="ARBA00022801"/>
    </source>
</evidence>
<keyword evidence="9 12" id="KW-0119">Carbohydrate metabolism</keyword>
<evidence type="ECO:0000256" key="2">
    <source>
        <dbReference type="ARBA" id="ARBA00001946"/>
    </source>
</evidence>
<dbReference type="EC" id="3.1.3.11" evidence="5"/>
<gene>
    <name evidence="15" type="ORF">NTJ_08336</name>
</gene>
<evidence type="ECO:0000256" key="6">
    <source>
        <dbReference type="ARBA" id="ARBA00022723"/>
    </source>
</evidence>
<comment type="pathway">
    <text evidence="10">Carbohydrate biosynthesis.</text>
</comment>
<dbReference type="SUPFAM" id="SSF56655">
    <property type="entry name" value="Carbohydrate phosphatase"/>
    <property type="match status" value="1"/>
</dbReference>
<evidence type="ECO:0000259" key="14">
    <source>
        <dbReference type="Pfam" id="PF18913"/>
    </source>
</evidence>
<dbReference type="InterPro" id="IPR044015">
    <property type="entry name" value="FBPase_C_dom"/>
</dbReference>
<protein>
    <recommendedName>
        <fullName evidence="5">fructose-bisphosphatase</fullName>
        <ecNumber evidence="5">3.1.3.11</ecNumber>
    </recommendedName>
    <alternativeName>
        <fullName evidence="11">D-fructose-1,6-bisphosphate 1-phosphohydrolase</fullName>
    </alternativeName>
</protein>
<dbReference type="Gene3D" id="3.30.540.10">
    <property type="entry name" value="Fructose-1,6-Bisphosphatase, subunit A, domain 1"/>
    <property type="match status" value="1"/>
</dbReference>
<evidence type="ECO:0000256" key="11">
    <source>
        <dbReference type="ARBA" id="ARBA00032973"/>
    </source>
</evidence>
<keyword evidence="6" id="KW-0479">Metal-binding</keyword>
<dbReference type="Pfam" id="PF00316">
    <property type="entry name" value="FBPase"/>
    <property type="match status" value="1"/>
</dbReference>
<feature type="domain" description="Fructose-1-6-bisphosphatase class I N-terminal" evidence="13">
    <location>
        <begin position="23"/>
        <end position="202"/>
    </location>
</feature>
<evidence type="ECO:0000259" key="13">
    <source>
        <dbReference type="Pfam" id="PF00316"/>
    </source>
</evidence>
<dbReference type="InterPro" id="IPR028343">
    <property type="entry name" value="FBPtase"/>
</dbReference>
<evidence type="ECO:0000256" key="12">
    <source>
        <dbReference type="RuleBase" id="RU000508"/>
    </source>
</evidence>
<comment type="similarity">
    <text evidence="3 12">Belongs to the FBPase class 1 family.</text>
</comment>
<evidence type="ECO:0000256" key="9">
    <source>
        <dbReference type="ARBA" id="ARBA00023277"/>
    </source>
</evidence>
<comment type="cofactor">
    <cofactor evidence="2">
        <name>Mg(2+)</name>
        <dbReference type="ChEBI" id="CHEBI:18420"/>
    </cofactor>
</comment>
<sequence length="343" mass="38506">MDLQPFKATLLDSRKSQARETFTLRRNIIADREVNPMKTPKFIMLMESIEMAMRSLIQYNGRARLIKEYLVTSSHHETGNVEEKTAENVILQCLKSSGLVCYAYSSASKKVVQLMDDHVSSEKYLVAFNPMEGDKHSLSLGFIFSVYRQSEVLQRARLKPGNEMLVAGFVVYSSAIALFISMGGNSTQEYIYDEVLGEFIVQDPDVKIPVKGKFYCIDEAQSEMWDQPTLEFVTMKKSPKIGPPKHYKFSGSLCVDMYVCLKYGGILMYPKTLRSPTGTAKLTFEANPMAYIARAAGGLATTGFSSPLDITPEHLHQTVPLYLGSREEVVDLLENVTIRLATK</sequence>
<reference evidence="15 16" key="1">
    <citation type="submission" date="2023-09" db="EMBL/GenBank/DDBJ databases">
        <title>Nesidiocoris tenuis whole genome shotgun sequence.</title>
        <authorList>
            <person name="Shibata T."/>
            <person name="Shimoda M."/>
            <person name="Kobayashi T."/>
            <person name="Uehara T."/>
        </authorList>
    </citation>
    <scope>NUCLEOTIDE SEQUENCE [LARGE SCALE GENOMIC DNA]</scope>
    <source>
        <strain evidence="15 16">Japan</strain>
    </source>
</reference>